<feature type="region of interest" description="Disordered" evidence="1">
    <location>
        <begin position="294"/>
        <end position="392"/>
    </location>
</feature>
<name>A0A0L6VVB3_9BASI</name>
<dbReference type="EMBL" id="LAVV01000111">
    <property type="protein sequence ID" value="KNZ64616.1"/>
    <property type="molecule type" value="Genomic_DNA"/>
</dbReference>
<evidence type="ECO:0000259" key="2">
    <source>
        <dbReference type="Pfam" id="PF14616"/>
    </source>
</evidence>
<keyword evidence="4" id="KW-1185">Reference proteome</keyword>
<feature type="region of interest" description="Disordered" evidence="1">
    <location>
        <begin position="127"/>
        <end position="197"/>
    </location>
</feature>
<feature type="compositionally biased region" description="Polar residues" evidence="1">
    <location>
        <begin position="294"/>
        <end position="306"/>
    </location>
</feature>
<dbReference type="AlphaFoldDB" id="A0A0L6VVB3"/>
<feature type="compositionally biased region" description="Polar residues" evidence="1">
    <location>
        <begin position="71"/>
        <end position="88"/>
    </location>
</feature>
<reference evidence="3 4" key="1">
    <citation type="submission" date="2015-08" db="EMBL/GenBank/DDBJ databases">
        <title>Next Generation Sequencing and Analysis of the Genome of Puccinia sorghi L Schw, the Causal Agent of Maize Common Rust.</title>
        <authorList>
            <person name="Rochi L."/>
            <person name="Burguener G."/>
            <person name="Darino M."/>
            <person name="Turjanski A."/>
            <person name="Kreff E."/>
            <person name="Dieguez M.J."/>
            <person name="Sacco F."/>
        </authorList>
    </citation>
    <scope>NUCLEOTIDE SEQUENCE [LARGE SCALE GENOMIC DNA]</scope>
    <source>
        <strain evidence="3 4">RO10H11247</strain>
    </source>
</reference>
<sequence length="635" mass="70273">MSSSVAAPSHSDPRRVSDPSPVAPVAQRPWDPHHRFSIANLPYHASKGTSDDDAQFFYATALPYDLHAPHTGSSRHSGSISTTTSHLTSGELPTPSTAGFGDEVCDHWAQLALQNFEDQVASLDNISLPVNPPHAHVDSPHQKSSSCRSKSSSLDSAHDGPPLPPSGEQANSNLDHDSENNEAVLKTPRKRGRAATLCDTKVPSSLLPEPFMSSSRAQYASEYMNAFRQARPLPFSLSPHSHPSKSPHVPAALFPSQLDHSQLYHGPVSFVELLQDATSEDLTLREYHIQQQNRLRRMTTMSQPSWAESHPGGRTLQPSPSSSFRRYHERASCDLSGSSEELYGQKGNGGLLRKRKSMHNKDCRVDKMTVREEPQHDSSGNELGHSDDMSSGPLFREVFFENEDRASQEGSDPPGGCSQGIDSTPPYHPSRFGGIGQGQSAHPPGLSGAVKPCALDLAGFMDETGEMMIPWRQELRCDEDLYTPMWCRGQNDKKEGFCDMCEGGAWFRLKNSAYWYHKQYFHGVSSTTGHYFYPPREIKRGFSTANRQQILGLCHECEQWVGFSSIIGNGVKKSVPHRNELAGSEGGLRGHRAAWLDWDEPGTSKVPTLWYKHAHKCHRHQTCKGAKGRKKAKRT</sequence>
<dbReference type="PANTHER" id="PTHR28125:SF3">
    <property type="entry name" value="TRANSCRIPTION REGULATOR RUA1 C-TERMINAL DOMAIN-CONTAINING PROTEIN"/>
    <property type="match status" value="1"/>
</dbReference>
<evidence type="ECO:0000313" key="3">
    <source>
        <dbReference type="EMBL" id="KNZ64616.1"/>
    </source>
</evidence>
<accession>A0A0L6VVB3</accession>
<feature type="domain" description="Transcription regulator Rua1 C-terminal" evidence="2">
    <location>
        <begin position="479"/>
        <end position="566"/>
    </location>
</feature>
<evidence type="ECO:0000256" key="1">
    <source>
        <dbReference type="SAM" id="MobiDB-lite"/>
    </source>
</evidence>
<dbReference type="STRING" id="27349.A0A0L6VVB3"/>
<dbReference type="OrthoDB" id="2507354at2759"/>
<protein>
    <recommendedName>
        <fullName evidence="2">Transcription regulator Rua1 C-terminal domain-containing protein</fullName>
    </recommendedName>
</protein>
<feature type="compositionally biased region" description="Basic and acidic residues" evidence="1">
    <location>
        <begin position="359"/>
        <end position="376"/>
    </location>
</feature>
<feature type="region of interest" description="Disordered" evidence="1">
    <location>
        <begin position="404"/>
        <end position="447"/>
    </location>
</feature>
<feature type="region of interest" description="Disordered" evidence="1">
    <location>
        <begin position="69"/>
        <end position="98"/>
    </location>
</feature>
<proteinExistence type="predicted"/>
<dbReference type="VEuPathDB" id="FungiDB:VP01_100g10"/>
<dbReference type="Pfam" id="PF14616">
    <property type="entry name" value="Rua1_C"/>
    <property type="match status" value="1"/>
</dbReference>
<feature type="compositionally biased region" description="Low complexity" evidence="1">
    <location>
        <begin position="142"/>
        <end position="155"/>
    </location>
</feature>
<gene>
    <name evidence="3" type="ORF">VP01_100g10</name>
</gene>
<dbReference type="PANTHER" id="PTHR28125">
    <property type="entry name" value="MEIOTIC EXPRESSION UP-REGULATED PROTEIN 26"/>
    <property type="match status" value="1"/>
</dbReference>
<comment type="caution">
    <text evidence="3">The sequence shown here is derived from an EMBL/GenBank/DDBJ whole genome shotgun (WGS) entry which is preliminary data.</text>
</comment>
<dbReference type="InterPro" id="IPR028012">
    <property type="entry name" value="Rua1_C"/>
</dbReference>
<feature type="region of interest" description="Disordered" evidence="1">
    <location>
        <begin position="1"/>
        <end position="29"/>
    </location>
</feature>
<evidence type="ECO:0000313" key="4">
    <source>
        <dbReference type="Proteomes" id="UP000037035"/>
    </source>
</evidence>
<dbReference type="Proteomes" id="UP000037035">
    <property type="component" value="Unassembled WGS sequence"/>
</dbReference>
<organism evidence="3 4">
    <name type="scientific">Puccinia sorghi</name>
    <dbReference type="NCBI Taxonomy" id="27349"/>
    <lineage>
        <taxon>Eukaryota</taxon>
        <taxon>Fungi</taxon>
        <taxon>Dikarya</taxon>
        <taxon>Basidiomycota</taxon>
        <taxon>Pucciniomycotina</taxon>
        <taxon>Pucciniomycetes</taxon>
        <taxon>Pucciniales</taxon>
        <taxon>Pucciniaceae</taxon>
        <taxon>Puccinia</taxon>
    </lineage>
</organism>